<dbReference type="AlphaFoldDB" id="A0AAV8GW63"/>
<dbReference type="Gene3D" id="1.20.1280.50">
    <property type="match status" value="1"/>
</dbReference>
<dbReference type="InterPro" id="IPR005174">
    <property type="entry name" value="KIB1-4_b-propeller"/>
</dbReference>
<dbReference type="SMART" id="SM00256">
    <property type="entry name" value="FBOX"/>
    <property type="match status" value="1"/>
</dbReference>
<comment type="caution">
    <text evidence="2">The sequence shown here is derived from an EMBL/GenBank/DDBJ whole genome shotgun (WGS) entry which is preliminary data.</text>
</comment>
<evidence type="ECO:0000313" key="3">
    <source>
        <dbReference type="Proteomes" id="UP001140206"/>
    </source>
</evidence>
<dbReference type="InterPro" id="IPR001810">
    <property type="entry name" value="F-box_dom"/>
</dbReference>
<feature type="domain" description="F-box" evidence="1">
    <location>
        <begin position="20"/>
        <end position="61"/>
    </location>
</feature>
<keyword evidence="3" id="KW-1185">Reference proteome</keyword>
<name>A0AAV8GW63_9POAL</name>
<sequence>MEMEMEAMNEGEEERDWACLPTDVLNHIAECLTEISDFVRFRAVCHAWHTTTTELPPYFPWILDSRQYPPDQNLTFYSLPLNKTYTIPAPRSLDKEYLQGPYSHGYLATLSQRTNRPISLLNPLTNHEIYFPVCPPVYNQQWIGPRQNQRGEHVVLSYGRLCSKSHTLFFCHPGHKNWHKLRLGSAYKNCRHFYLKGMLYSVKRRTGVMKVTNITNGTATLAYAVPPPFEGDSTENSEDYLVEDSLGDILRVSDRKYWFHVYRLDVGNKKGSSPCWVKVSDIGNQAIFIDVHGAFVLRAGELSGIKKNSIYHLKKPRWETPIPISYYRPKRIDIDTYKSEPFPCPLKYPSNWILPNLHHL</sequence>
<dbReference type="CDD" id="cd09917">
    <property type="entry name" value="F-box_SF"/>
    <property type="match status" value="1"/>
</dbReference>
<proteinExistence type="predicted"/>
<dbReference type="PANTHER" id="PTHR36901">
    <property type="entry name" value="F-BOX DOMAIN CONTAINING PROTEIN, EXPRESSED-RELATED"/>
    <property type="match status" value="1"/>
</dbReference>
<dbReference type="Pfam" id="PF03478">
    <property type="entry name" value="Beta-prop_KIB1-4"/>
    <property type="match status" value="1"/>
</dbReference>
<protein>
    <submittedName>
        <fullName evidence="2">F-box domain-containing protein</fullName>
    </submittedName>
</protein>
<dbReference type="InterPro" id="IPR036047">
    <property type="entry name" value="F-box-like_dom_sf"/>
</dbReference>
<evidence type="ECO:0000313" key="2">
    <source>
        <dbReference type="EMBL" id="KAJ4808615.1"/>
    </source>
</evidence>
<reference evidence="2" key="1">
    <citation type="submission" date="2022-08" db="EMBL/GenBank/DDBJ databases">
        <authorList>
            <person name="Marques A."/>
        </authorList>
    </citation>
    <scope>NUCLEOTIDE SEQUENCE</scope>
    <source>
        <strain evidence="2">RhyPub2mFocal</strain>
        <tissue evidence="2">Leaves</tissue>
    </source>
</reference>
<organism evidence="2 3">
    <name type="scientific">Rhynchospora pubera</name>
    <dbReference type="NCBI Taxonomy" id="906938"/>
    <lineage>
        <taxon>Eukaryota</taxon>
        <taxon>Viridiplantae</taxon>
        <taxon>Streptophyta</taxon>
        <taxon>Embryophyta</taxon>
        <taxon>Tracheophyta</taxon>
        <taxon>Spermatophyta</taxon>
        <taxon>Magnoliopsida</taxon>
        <taxon>Liliopsida</taxon>
        <taxon>Poales</taxon>
        <taxon>Cyperaceae</taxon>
        <taxon>Cyperoideae</taxon>
        <taxon>Rhynchosporeae</taxon>
        <taxon>Rhynchospora</taxon>
    </lineage>
</organism>
<dbReference type="EMBL" id="JAMFTS010000001">
    <property type="protein sequence ID" value="KAJ4808615.1"/>
    <property type="molecule type" value="Genomic_DNA"/>
</dbReference>
<dbReference type="Pfam" id="PF00646">
    <property type="entry name" value="F-box"/>
    <property type="match status" value="1"/>
</dbReference>
<dbReference type="PANTHER" id="PTHR36901:SF1">
    <property type="entry name" value="F-BOX DOMAIN CONTAINING PROTEIN, EXPRESSED"/>
    <property type="match status" value="1"/>
</dbReference>
<dbReference type="Proteomes" id="UP001140206">
    <property type="component" value="Chromosome 1"/>
</dbReference>
<gene>
    <name evidence="2" type="ORF">LUZ62_021181</name>
</gene>
<evidence type="ECO:0000259" key="1">
    <source>
        <dbReference type="SMART" id="SM00256"/>
    </source>
</evidence>
<dbReference type="SUPFAM" id="SSF81383">
    <property type="entry name" value="F-box domain"/>
    <property type="match status" value="1"/>
</dbReference>
<accession>A0AAV8GW63</accession>